<name>A0A0C3GTR6_OIDMZ</name>
<reference evidence="1 2" key="1">
    <citation type="submission" date="2014-04" db="EMBL/GenBank/DDBJ databases">
        <authorList>
            <consortium name="DOE Joint Genome Institute"/>
            <person name="Kuo A."/>
            <person name="Martino E."/>
            <person name="Perotto S."/>
            <person name="Kohler A."/>
            <person name="Nagy L.G."/>
            <person name="Floudas D."/>
            <person name="Copeland A."/>
            <person name="Barry K.W."/>
            <person name="Cichocki N."/>
            <person name="Veneault-Fourrey C."/>
            <person name="LaButti K."/>
            <person name="Lindquist E.A."/>
            <person name="Lipzen A."/>
            <person name="Lundell T."/>
            <person name="Morin E."/>
            <person name="Murat C."/>
            <person name="Sun H."/>
            <person name="Tunlid A."/>
            <person name="Henrissat B."/>
            <person name="Grigoriev I.V."/>
            <person name="Hibbett D.S."/>
            <person name="Martin F."/>
            <person name="Nordberg H.P."/>
            <person name="Cantor M.N."/>
            <person name="Hua S.X."/>
        </authorList>
    </citation>
    <scope>NUCLEOTIDE SEQUENCE [LARGE SCALE GENOMIC DNA]</scope>
    <source>
        <strain evidence="1 2">Zn</strain>
    </source>
</reference>
<keyword evidence="2" id="KW-1185">Reference proteome</keyword>
<proteinExistence type="predicted"/>
<dbReference type="InParanoid" id="A0A0C3GTR6"/>
<dbReference type="Proteomes" id="UP000054321">
    <property type="component" value="Unassembled WGS sequence"/>
</dbReference>
<gene>
    <name evidence="1" type="ORF">OIDMADRAFT_61411</name>
</gene>
<dbReference type="Gene3D" id="3.40.50.1580">
    <property type="entry name" value="Nucleoside phosphorylase domain"/>
    <property type="match status" value="1"/>
</dbReference>
<dbReference type="EMBL" id="KN832893">
    <property type="protein sequence ID" value="KIM93776.1"/>
    <property type="molecule type" value="Genomic_DNA"/>
</dbReference>
<organism evidence="1 2">
    <name type="scientific">Oidiodendron maius (strain Zn)</name>
    <dbReference type="NCBI Taxonomy" id="913774"/>
    <lineage>
        <taxon>Eukaryota</taxon>
        <taxon>Fungi</taxon>
        <taxon>Dikarya</taxon>
        <taxon>Ascomycota</taxon>
        <taxon>Pezizomycotina</taxon>
        <taxon>Leotiomycetes</taxon>
        <taxon>Leotiomycetes incertae sedis</taxon>
        <taxon>Myxotrichaceae</taxon>
        <taxon>Oidiodendron</taxon>
    </lineage>
</organism>
<evidence type="ECO:0000313" key="1">
    <source>
        <dbReference type="EMBL" id="KIM93776.1"/>
    </source>
</evidence>
<reference evidence="2" key="2">
    <citation type="submission" date="2015-01" db="EMBL/GenBank/DDBJ databases">
        <title>Evolutionary Origins and Diversification of the Mycorrhizal Mutualists.</title>
        <authorList>
            <consortium name="DOE Joint Genome Institute"/>
            <consortium name="Mycorrhizal Genomics Consortium"/>
            <person name="Kohler A."/>
            <person name="Kuo A."/>
            <person name="Nagy L.G."/>
            <person name="Floudas D."/>
            <person name="Copeland A."/>
            <person name="Barry K.W."/>
            <person name="Cichocki N."/>
            <person name="Veneault-Fourrey C."/>
            <person name="LaButti K."/>
            <person name="Lindquist E.A."/>
            <person name="Lipzen A."/>
            <person name="Lundell T."/>
            <person name="Morin E."/>
            <person name="Murat C."/>
            <person name="Riley R."/>
            <person name="Ohm R."/>
            <person name="Sun H."/>
            <person name="Tunlid A."/>
            <person name="Henrissat B."/>
            <person name="Grigoriev I.V."/>
            <person name="Hibbett D.S."/>
            <person name="Martin F."/>
        </authorList>
    </citation>
    <scope>NUCLEOTIDE SEQUENCE [LARGE SCALE GENOMIC DNA]</scope>
    <source>
        <strain evidence="2">Zn</strain>
    </source>
</reference>
<dbReference type="InterPro" id="IPR035994">
    <property type="entry name" value="Nucleoside_phosphorylase_sf"/>
</dbReference>
<dbReference type="GO" id="GO:0009116">
    <property type="term" value="P:nucleoside metabolic process"/>
    <property type="evidence" value="ECO:0007669"/>
    <property type="project" value="InterPro"/>
</dbReference>
<evidence type="ECO:0000313" key="2">
    <source>
        <dbReference type="Proteomes" id="UP000054321"/>
    </source>
</evidence>
<dbReference type="SUPFAM" id="SSF53167">
    <property type="entry name" value="Purine and uridine phosphorylases"/>
    <property type="match status" value="1"/>
</dbReference>
<dbReference type="InterPro" id="IPR053137">
    <property type="entry name" value="NLR-like"/>
</dbReference>
<dbReference type="HOGENOM" id="CLU_000288_34_12_1"/>
<dbReference type="STRING" id="913774.A0A0C3GTR6"/>
<accession>A0A0C3GTR6</accession>
<dbReference type="OrthoDB" id="1577640at2759"/>
<dbReference type="PANTHER" id="PTHR46082">
    <property type="entry name" value="ATP/GTP-BINDING PROTEIN-RELATED"/>
    <property type="match status" value="1"/>
</dbReference>
<evidence type="ECO:0008006" key="3">
    <source>
        <dbReference type="Google" id="ProtNLM"/>
    </source>
</evidence>
<dbReference type="GO" id="GO:0003824">
    <property type="term" value="F:catalytic activity"/>
    <property type="evidence" value="ECO:0007669"/>
    <property type="project" value="InterPro"/>
</dbReference>
<protein>
    <recommendedName>
        <fullName evidence="3">Nucleoside phosphorylase domain-containing protein</fullName>
    </recommendedName>
</protein>
<dbReference type="AlphaFoldDB" id="A0A0C3GTR6"/>
<dbReference type="PANTHER" id="PTHR46082:SF11">
    <property type="entry name" value="AAA+ ATPASE DOMAIN-CONTAINING PROTEIN-RELATED"/>
    <property type="match status" value="1"/>
</dbReference>
<sequence>MAIYKKEDYQVGVICILHTEAAAMIAMFDESYPTLHPQNDDPNDYSFGRIRAHNLVVACLPAGIIGNTPATTVASNMKRSFPIKIGLMVGIGGSVPSKKSDIRLRDIAISQLTGSHRGVF</sequence>